<evidence type="ECO:0000313" key="4">
    <source>
        <dbReference type="Proteomes" id="UP001139353"/>
    </source>
</evidence>
<dbReference type="AlphaFoldDB" id="A0A9X1YQV9"/>
<gene>
    <name evidence="3" type="ORF">LPC04_28040</name>
</gene>
<dbReference type="RefSeq" id="WP_275685638.1">
    <property type="nucleotide sequence ID" value="NZ_JAJLJH010000016.1"/>
</dbReference>
<comment type="caution">
    <text evidence="3">The sequence shown here is derived from an EMBL/GenBank/DDBJ whole genome shotgun (WGS) entry which is preliminary data.</text>
</comment>
<dbReference type="EMBL" id="JAJLJH010000016">
    <property type="protein sequence ID" value="MCK9689587.1"/>
    <property type="molecule type" value="Genomic_DNA"/>
</dbReference>
<evidence type="ECO:0000313" key="3">
    <source>
        <dbReference type="EMBL" id="MCK9689587.1"/>
    </source>
</evidence>
<feature type="transmembrane region" description="Helical" evidence="2">
    <location>
        <begin position="29"/>
        <end position="49"/>
    </location>
</feature>
<keyword evidence="2" id="KW-0472">Membrane</keyword>
<evidence type="ECO:0000256" key="1">
    <source>
        <dbReference type="SAM" id="Coils"/>
    </source>
</evidence>
<reference evidence="3" key="1">
    <citation type="submission" date="2021-11" db="EMBL/GenBank/DDBJ databases">
        <title>BS-T2-15 a new species belonging to the Comamonadaceae family isolated from the soil of a French oak forest.</title>
        <authorList>
            <person name="Mieszkin S."/>
            <person name="Alain K."/>
        </authorList>
    </citation>
    <scope>NUCLEOTIDE SEQUENCE</scope>
    <source>
        <strain evidence="3">BS-T2-15</strain>
    </source>
</reference>
<keyword evidence="1" id="KW-0175">Coiled coil</keyword>
<dbReference type="Proteomes" id="UP001139353">
    <property type="component" value="Unassembled WGS sequence"/>
</dbReference>
<keyword evidence="4" id="KW-1185">Reference proteome</keyword>
<protein>
    <submittedName>
        <fullName evidence="3">Uncharacterized protein</fullName>
    </submittedName>
</protein>
<evidence type="ECO:0000256" key="2">
    <source>
        <dbReference type="SAM" id="Phobius"/>
    </source>
</evidence>
<organism evidence="3 4">
    <name type="scientific">Scleromatobacter humisilvae</name>
    <dbReference type="NCBI Taxonomy" id="2897159"/>
    <lineage>
        <taxon>Bacteria</taxon>
        <taxon>Pseudomonadati</taxon>
        <taxon>Pseudomonadota</taxon>
        <taxon>Betaproteobacteria</taxon>
        <taxon>Burkholderiales</taxon>
        <taxon>Sphaerotilaceae</taxon>
        <taxon>Scleromatobacter</taxon>
    </lineage>
</organism>
<proteinExistence type="predicted"/>
<sequence>MATKQELEEQKLQLEIEALRRPNARNPTFWISVVTAAVAVAGVLAQSYISKYEVAKADYTVAKAQADAASAIEQRDRAGKELASIQSDEDTARQQVADLDAQRANLEARFGQLVKAVDSTPGGATTEVKVATKAAANAYYLVGVYSFGAPPQVMASFVAKLQEAGYSVIKAQALDKREPWLSPRTAVLYYDESAKPKAQWIAQTLHDAGAGEVAVDKGSGTGIPAGRAATSFRVHIIG</sequence>
<keyword evidence="2" id="KW-0812">Transmembrane</keyword>
<feature type="coiled-coil region" evidence="1">
    <location>
        <begin position="61"/>
        <end position="109"/>
    </location>
</feature>
<keyword evidence="2" id="KW-1133">Transmembrane helix</keyword>
<accession>A0A9X1YQV9</accession>
<name>A0A9X1YQV9_9BURK</name>